<reference evidence="1" key="1">
    <citation type="submission" date="2014-09" db="EMBL/GenBank/DDBJ databases">
        <authorList>
            <person name="Magalhaes I.L.F."/>
            <person name="Oliveira U."/>
            <person name="Santos F.R."/>
            <person name="Vidigal T.H.D.A."/>
            <person name="Brescovit A.D."/>
            <person name="Santos A.J."/>
        </authorList>
    </citation>
    <scope>NUCLEOTIDE SEQUENCE</scope>
    <source>
        <tissue evidence="1">Shoot tissue taken approximately 20 cm above the soil surface</tissue>
    </source>
</reference>
<accession>A0A0A9B0M8</accession>
<evidence type="ECO:0000313" key="1">
    <source>
        <dbReference type="EMBL" id="JAD56931.1"/>
    </source>
</evidence>
<sequence length="10" mass="1135">MVDFPGMKPN</sequence>
<proteinExistence type="predicted"/>
<dbReference type="EMBL" id="GBRH01240964">
    <property type="protein sequence ID" value="JAD56931.1"/>
    <property type="molecule type" value="Transcribed_RNA"/>
</dbReference>
<reference evidence="1" key="2">
    <citation type="journal article" date="2015" name="Data Brief">
        <title>Shoot transcriptome of the giant reed, Arundo donax.</title>
        <authorList>
            <person name="Barrero R.A."/>
            <person name="Guerrero F.D."/>
            <person name="Moolhuijzen P."/>
            <person name="Goolsby J.A."/>
            <person name="Tidwell J."/>
            <person name="Bellgard S.E."/>
            <person name="Bellgard M.I."/>
        </authorList>
    </citation>
    <scope>NUCLEOTIDE SEQUENCE</scope>
    <source>
        <tissue evidence="1">Shoot tissue taken approximately 20 cm above the soil surface</tissue>
    </source>
</reference>
<organism evidence="1">
    <name type="scientific">Arundo donax</name>
    <name type="common">Giant reed</name>
    <name type="synonym">Donax arundinaceus</name>
    <dbReference type="NCBI Taxonomy" id="35708"/>
    <lineage>
        <taxon>Eukaryota</taxon>
        <taxon>Viridiplantae</taxon>
        <taxon>Streptophyta</taxon>
        <taxon>Embryophyta</taxon>
        <taxon>Tracheophyta</taxon>
        <taxon>Spermatophyta</taxon>
        <taxon>Magnoliopsida</taxon>
        <taxon>Liliopsida</taxon>
        <taxon>Poales</taxon>
        <taxon>Poaceae</taxon>
        <taxon>PACMAD clade</taxon>
        <taxon>Arundinoideae</taxon>
        <taxon>Arundineae</taxon>
        <taxon>Arundo</taxon>
    </lineage>
</organism>
<protein>
    <submittedName>
        <fullName evidence="1">Uncharacterized protein</fullName>
    </submittedName>
</protein>
<name>A0A0A9B0M8_ARUDO</name>